<feature type="domain" description="TIR" evidence="1">
    <location>
        <begin position="15"/>
        <end position="117"/>
    </location>
</feature>
<dbReference type="InterPro" id="IPR035897">
    <property type="entry name" value="Toll_tir_struct_dom_sf"/>
</dbReference>
<evidence type="ECO:0000259" key="1">
    <source>
        <dbReference type="Pfam" id="PF13676"/>
    </source>
</evidence>
<name>A0A2N5XQP3_9HYPH</name>
<sequence length="638" mass="70151">MSDDISGNSINKAAVFFSYSASDEDLVMPFARALASNVDVIAPKVFFSGTLDTMRMTGGVDSAIKESDAVVLLVTPTSINSSMVLKEAELAIQYNKLLYPVVVTEMDVSTIPHPINIIQMEFARNQGEIERTVSLLRMSLINALQLQPQIGSAESVDLTSDTSLEILKSVPDQSSFVRFGVSENSKLSLVSTGVEENDYDTIEVFRNELLAREGPLQYLLDKFRKSNIPQAELYQPLIQRYEAELSKELRKVNYTVLYAIGTRIIAARAKAQVEETSGEWPAPGPIEAEAIDSVCSMHGPLIMASETGRKLVADAHQFETTPEIYNKEMELIAEFGAKVAAASEVVEAEAAEAIVDITAPIPNDPQLARNRGMRLMFASSALVVFVGGAAWVATASPLIGGLAAAGSGKFVWEVIKKTQHFKIVTDDLAGQLDRLTAVGGNGQPKLLEGISQFVEDNRGLIDKIAALRPEFEWAGKIIKTLEEKSKSEVETADDLSKLPTHIIFLPMKNQELKQLSIRLTGSIEVLVNKPSTTVIDTISMASVQSKDIDQEISHYLDTAYRSIPENSFVLFLDNSRSNEQKITNAQFFRRIRKEDGTSELLLLGRNSIVSDLGKERDMERVVNRISELIKNQMARLAS</sequence>
<dbReference type="GO" id="GO:0007165">
    <property type="term" value="P:signal transduction"/>
    <property type="evidence" value="ECO:0007669"/>
    <property type="project" value="InterPro"/>
</dbReference>
<dbReference type="SUPFAM" id="SSF52200">
    <property type="entry name" value="Toll/Interleukin receptor TIR domain"/>
    <property type="match status" value="1"/>
</dbReference>
<dbReference type="Proteomes" id="UP000234881">
    <property type="component" value="Unassembled WGS sequence"/>
</dbReference>
<protein>
    <recommendedName>
        <fullName evidence="1">TIR domain-containing protein</fullName>
    </recommendedName>
</protein>
<reference evidence="2 3" key="1">
    <citation type="submission" date="2018-01" db="EMBL/GenBank/DDBJ databases">
        <title>The draft genome sequence of Cohaesibacter sp. H1304.</title>
        <authorList>
            <person name="Wang N.-N."/>
            <person name="Du Z.-J."/>
        </authorList>
    </citation>
    <scope>NUCLEOTIDE SEQUENCE [LARGE SCALE GENOMIC DNA]</scope>
    <source>
        <strain evidence="2 3">H1304</strain>
    </source>
</reference>
<dbReference type="RefSeq" id="WP_101534117.1">
    <property type="nucleotide sequence ID" value="NZ_PKUQ01000022.1"/>
</dbReference>
<organism evidence="2 3">
    <name type="scientific">Cohaesibacter celericrescens</name>
    <dbReference type="NCBI Taxonomy" id="2067669"/>
    <lineage>
        <taxon>Bacteria</taxon>
        <taxon>Pseudomonadati</taxon>
        <taxon>Pseudomonadota</taxon>
        <taxon>Alphaproteobacteria</taxon>
        <taxon>Hyphomicrobiales</taxon>
        <taxon>Cohaesibacteraceae</taxon>
    </lineage>
</organism>
<comment type="caution">
    <text evidence="2">The sequence shown here is derived from an EMBL/GenBank/DDBJ whole genome shotgun (WGS) entry which is preliminary data.</text>
</comment>
<keyword evidence="3" id="KW-1185">Reference proteome</keyword>
<dbReference type="Gene3D" id="3.40.50.10140">
    <property type="entry name" value="Toll/interleukin-1 receptor homology (TIR) domain"/>
    <property type="match status" value="1"/>
</dbReference>
<dbReference type="InterPro" id="IPR000157">
    <property type="entry name" value="TIR_dom"/>
</dbReference>
<dbReference type="AlphaFoldDB" id="A0A2N5XQP3"/>
<dbReference type="EMBL" id="PKUQ01000022">
    <property type="protein sequence ID" value="PLW76829.1"/>
    <property type="molecule type" value="Genomic_DNA"/>
</dbReference>
<proteinExistence type="predicted"/>
<accession>A0A2N5XQP3</accession>
<evidence type="ECO:0000313" key="2">
    <source>
        <dbReference type="EMBL" id="PLW76829.1"/>
    </source>
</evidence>
<gene>
    <name evidence="2" type="ORF">C0081_12270</name>
</gene>
<evidence type="ECO:0000313" key="3">
    <source>
        <dbReference type="Proteomes" id="UP000234881"/>
    </source>
</evidence>
<dbReference type="Pfam" id="PF13676">
    <property type="entry name" value="TIR_2"/>
    <property type="match status" value="1"/>
</dbReference>